<comment type="caution">
    <text evidence="2">The sequence shown here is derived from an EMBL/GenBank/DDBJ whole genome shotgun (WGS) entry which is preliminary data.</text>
</comment>
<proteinExistence type="predicted"/>
<dbReference type="EMBL" id="JADAQX010000893">
    <property type="protein sequence ID" value="KAF8819206.1"/>
    <property type="molecule type" value="Genomic_DNA"/>
</dbReference>
<feature type="transmembrane region" description="Helical" evidence="1">
    <location>
        <begin position="151"/>
        <end position="177"/>
    </location>
</feature>
<gene>
    <name evidence="2" type="ORF">IE077_001425</name>
</gene>
<feature type="transmembrane region" description="Helical" evidence="1">
    <location>
        <begin position="71"/>
        <end position="90"/>
    </location>
</feature>
<evidence type="ECO:0000313" key="3">
    <source>
        <dbReference type="Proteomes" id="UP000823046"/>
    </source>
</evidence>
<dbReference type="Proteomes" id="UP000823046">
    <property type="component" value="Unassembled WGS sequence"/>
</dbReference>
<keyword evidence="3" id="KW-1185">Reference proteome</keyword>
<sequence length="192" mass="21591">MNRKSPLMLLLSIISLRKPPGGGPAPLIYNPVKKWLYFLVGIHIVLMFFSCMNFLIPTIFDVNCILLLDNITYAGLTAVVAFFMAWYYSLLSGRRWGTEKEWAIVSIVTFTMAIVNLGTNAWGTYILVTSSRSIYGQETIPESCLELKAIIFYYCSAIVIAAHMIVAISCGIFAFLLTKRLSKKLDDLRDLV</sequence>
<feature type="transmembrane region" description="Helical" evidence="1">
    <location>
        <begin position="102"/>
        <end position="123"/>
    </location>
</feature>
<organism evidence="2 3">
    <name type="scientific">Cardiosporidium cionae</name>
    <dbReference type="NCBI Taxonomy" id="476202"/>
    <lineage>
        <taxon>Eukaryota</taxon>
        <taxon>Sar</taxon>
        <taxon>Alveolata</taxon>
        <taxon>Apicomplexa</taxon>
        <taxon>Aconoidasida</taxon>
        <taxon>Nephromycida</taxon>
        <taxon>Cardiosporidium</taxon>
    </lineage>
</organism>
<keyword evidence="1" id="KW-1133">Transmembrane helix</keyword>
<evidence type="ECO:0000313" key="2">
    <source>
        <dbReference type="EMBL" id="KAF8819206.1"/>
    </source>
</evidence>
<keyword evidence="1" id="KW-0812">Transmembrane</keyword>
<name>A0ABQ7J5B8_9APIC</name>
<evidence type="ECO:0000256" key="1">
    <source>
        <dbReference type="SAM" id="Phobius"/>
    </source>
</evidence>
<protein>
    <submittedName>
        <fullName evidence="2">Membrane protein</fullName>
    </submittedName>
</protein>
<accession>A0ABQ7J5B8</accession>
<keyword evidence="1" id="KW-0472">Membrane</keyword>
<feature type="transmembrane region" description="Helical" evidence="1">
    <location>
        <begin position="35"/>
        <end position="59"/>
    </location>
</feature>
<reference evidence="2 3" key="1">
    <citation type="journal article" date="2020" name="bioRxiv">
        <title>Metabolic contributions of an alphaproteobacterial endosymbiont in the apicomplexan Cardiosporidium cionae.</title>
        <authorList>
            <person name="Hunter E.S."/>
            <person name="Paight C.J."/>
            <person name="Lane C.E."/>
        </authorList>
    </citation>
    <scope>NUCLEOTIDE SEQUENCE [LARGE SCALE GENOMIC DNA]</scope>
    <source>
        <strain evidence="2">ESH_2018</strain>
    </source>
</reference>